<evidence type="ECO:0000259" key="1">
    <source>
        <dbReference type="Pfam" id="PF08450"/>
    </source>
</evidence>
<evidence type="ECO:0000313" key="2">
    <source>
        <dbReference type="EMBL" id="GGL87157.1"/>
    </source>
</evidence>
<reference evidence="3" key="1">
    <citation type="journal article" date="2019" name="Int. J. Syst. Evol. Microbiol.">
        <title>The Global Catalogue of Microorganisms (GCM) 10K type strain sequencing project: providing services to taxonomists for standard genome sequencing and annotation.</title>
        <authorList>
            <consortium name="The Broad Institute Genomics Platform"/>
            <consortium name="The Broad Institute Genome Sequencing Center for Infectious Disease"/>
            <person name="Wu L."/>
            <person name="Ma J."/>
        </authorList>
    </citation>
    <scope>NUCLEOTIDE SEQUENCE [LARGE SCALE GENOMIC DNA]</scope>
    <source>
        <strain evidence="3">JCM 15442</strain>
    </source>
</reference>
<dbReference type="PANTHER" id="PTHR40274">
    <property type="entry name" value="VIRGINIAMYCIN B LYASE"/>
    <property type="match status" value="1"/>
</dbReference>
<dbReference type="Proteomes" id="UP000639973">
    <property type="component" value="Unassembled WGS sequence"/>
</dbReference>
<dbReference type="PANTHER" id="PTHR40274:SF3">
    <property type="entry name" value="VIRGINIAMYCIN B LYASE"/>
    <property type="match status" value="1"/>
</dbReference>
<name>A0ABQ2GD80_9DEIO</name>
<feature type="domain" description="SMP-30/Gluconolactonase/LRE-like region" evidence="1">
    <location>
        <begin position="190"/>
        <end position="350"/>
    </location>
</feature>
<proteinExistence type="predicted"/>
<organism evidence="2 3">
    <name type="scientific">Deinococcus aerolatus</name>
    <dbReference type="NCBI Taxonomy" id="522487"/>
    <lineage>
        <taxon>Bacteria</taxon>
        <taxon>Thermotogati</taxon>
        <taxon>Deinococcota</taxon>
        <taxon>Deinococci</taxon>
        <taxon>Deinococcales</taxon>
        <taxon>Deinococcaceae</taxon>
        <taxon>Deinococcus</taxon>
    </lineage>
</organism>
<dbReference type="NCBIfam" id="NF033206">
    <property type="entry name" value="ScyE_fam"/>
    <property type="match status" value="1"/>
</dbReference>
<dbReference type="Pfam" id="PF08450">
    <property type="entry name" value="SGL"/>
    <property type="match status" value="1"/>
</dbReference>
<dbReference type="InterPro" id="IPR051344">
    <property type="entry name" value="Vgb"/>
</dbReference>
<dbReference type="InterPro" id="IPR013658">
    <property type="entry name" value="SGL"/>
</dbReference>
<gene>
    <name evidence="2" type="ORF">GCM10010840_26320</name>
</gene>
<dbReference type="EMBL" id="BMOL01000012">
    <property type="protein sequence ID" value="GGL87157.1"/>
    <property type="molecule type" value="Genomic_DNA"/>
</dbReference>
<evidence type="ECO:0000313" key="3">
    <source>
        <dbReference type="Proteomes" id="UP000639973"/>
    </source>
</evidence>
<dbReference type="InterPro" id="IPR015943">
    <property type="entry name" value="WD40/YVTN_repeat-like_dom_sf"/>
</dbReference>
<dbReference type="Gene3D" id="2.120.10.30">
    <property type="entry name" value="TolB, C-terminal domain"/>
    <property type="match status" value="1"/>
</dbReference>
<dbReference type="PROSITE" id="PS51257">
    <property type="entry name" value="PROKAR_LIPOPROTEIN"/>
    <property type="match status" value="1"/>
</dbReference>
<accession>A0ABQ2GD80</accession>
<dbReference type="Gene3D" id="2.130.10.10">
    <property type="entry name" value="YVTN repeat-like/Quinoprotein amine dehydrogenase"/>
    <property type="match status" value="1"/>
</dbReference>
<dbReference type="RefSeq" id="WP_188972699.1">
    <property type="nucleotide sequence ID" value="NZ_BMOL01000012.1"/>
</dbReference>
<dbReference type="SUPFAM" id="SSF63829">
    <property type="entry name" value="Calcium-dependent phosphotriesterase"/>
    <property type="match status" value="2"/>
</dbReference>
<protein>
    <recommendedName>
        <fullName evidence="1">SMP-30/Gluconolactonase/LRE-like region domain-containing protein</fullName>
    </recommendedName>
</protein>
<dbReference type="InterPro" id="IPR048031">
    <property type="entry name" value="ScyD/ScyE-like"/>
</dbReference>
<dbReference type="InterPro" id="IPR011042">
    <property type="entry name" value="6-blade_b-propeller_TolB-like"/>
</dbReference>
<comment type="caution">
    <text evidence="2">The sequence shown here is derived from an EMBL/GenBank/DDBJ whole genome shotgun (WGS) entry which is preliminary data.</text>
</comment>
<sequence>MAYPPTRQVAPLCVVAVTALLSGCNLVSPPVVHQGTVLAQGLNGPQGVYVTADGTLWITDSGVGGSGTFTSPGGPGSTEPTINRYGETARLVRVSPSGVTTNVATLTSVVGAEGAEGASRVVELSGTLYVTTGHWGADSSIARLPKTASLLRLDGTTTTEVANLWAYEQGNDPDKQGADSHPYGLAAGPDGKLWVTDAGGNDLLRVDPATGAVTLAAVFDNLPNANPGPGIPPSSQAVPTGIAFLNDGAAYVSLLPGFPFTPGSSKVVRVASDGSKTDYATGLSMTTDLKTGPDGNLYAVQLGQFGEQGPTPGTGSVVRIKAGGVKETVLGGLDTPTGLAFNQNGDAFIAVGGAAAPGTGQVRRWDQLTRKTAITPAALAQPQSTRAEP</sequence>
<keyword evidence="3" id="KW-1185">Reference proteome</keyword>